<dbReference type="Proteomes" id="UP000027178">
    <property type="component" value="Unassembled WGS sequence"/>
</dbReference>
<proteinExistence type="predicted"/>
<gene>
    <name evidence="1" type="ORF">KCH_49260</name>
</gene>
<reference evidence="1 2" key="1">
    <citation type="submission" date="2014-05" db="EMBL/GenBank/DDBJ databases">
        <title>Draft Genome Sequence of Kitasatospora cheerisanensis KCTC 2395.</title>
        <authorList>
            <person name="Nam D.H."/>
        </authorList>
    </citation>
    <scope>NUCLEOTIDE SEQUENCE [LARGE SCALE GENOMIC DNA]</scope>
    <source>
        <strain evidence="1 2">KCTC 2395</strain>
    </source>
</reference>
<keyword evidence="2" id="KW-1185">Reference proteome</keyword>
<evidence type="ECO:0000313" key="1">
    <source>
        <dbReference type="EMBL" id="KDN83444.1"/>
    </source>
</evidence>
<dbReference type="HOGENOM" id="CLU_2302097_0_0_11"/>
<dbReference type="PATRIC" id="fig|1348663.4.peg.4761"/>
<sequence>MMNSLPGIAAVHVLLAGHPELAALPLVWQIDPDGTLEADPPWLAEGSHEAVRALAEVLGVATVESETASEGKTYSCVALVHTAQLSGLQIRSHGYKQVAE</sequence>
<comment type="caution">
    <text evidence="1">The sequence shown here is derived from an EMBL/GenBank/DDBJ whole genome shotgun (WGS) entry which is preliminary data.</text>
</comment>
<dbReference type="AlphaFoldDB" id="A0A066YTX7"/>
<organism evidence="1 2">
    <name type="scientific">Kitasatospora cheerisanensis KCTC 2395</name>
    <dbReference type="NCBI Taxonomy" id="1348663"/>
    <lineage>
        <taxon>Bacteria</taxon>
        <taxon>Bacillati</taxon>
        <taxon>Actinomycetota</taxon>
        <taxon>Actinomycetes</taxon>
        <taxon>Kitasatosporales</taxon>
        <taxon>Streptomycetaceae</taxon>
        <taxon>Kitasatospora</taxon>
    </lineage>
</organism>
<accession>A0A066YTX7</accession>
<evidence type="ECO:0000313" key="2">
    <source>
        <dbReference type="Proteomes" id="UP000027178"/>
    </source>
</evidence>
<dbReference type="EMBL" id="JNBY01000095">
    <property type="protein sequence ID" value="KDN83444.1"/>
    <property type="molecule type" value="Genomic_DNA"/>
</dbReference>
<name>A0A066YTX7_9ACTN</name>
<protein>
    <submittedName>
        <fullName evidence="1">Uncharacterized protein</fullName>
    </submittedName>
</protein>